<dbReference type="InterPro" id="IPR041492">
    <property type="entry name" value="HAD_2"/>
</dbReference>
<comment type="caution">
    <text evidence="1">The sequence shown here is derived from an EMBL/GenBank/DDBJ whole genome shotgun (WGS) entry which is preliminary data.</text>
</comment>
<dbReference type="InterPro" id="IPR023214">
    <property type="entry name" value="HAD_sf"/>
</dbReference>
<evidence type="ECO:0000313" key="2">
    <source>
        <dbReference type="Proteomes" id="UP001651050"/>
    </source>
</evidence>
<sequence length="232" mass="24157">MTRSTAPLVLLDLDGTLTDSAPGIVAGIRHAYRALGLPVPDDATLRSFVGPPITDSFPAHGVPADRVGEAVRAYREVFAAGGMYDNRVFDGIPEVLRALRAAGCTLAVATSKPEVYARPICDRFGLTELVDGVFGAPLDEGTSTKADVIAKALATLGRTSPVVPADGPALMVGDREHDVHGAAEHGIRCVGVTWGYAAPGELEEAGAVALVDDVARLTDAVLSRLGLDRPRP</sequence>
<proteinExistence type="predicted"/>
<dbReference type="InterPro" id="IPR023198">
    <property type="entry name" value="PGP-like_dom2"/>
</dbReference>
<dbReference type="RefSeq" id="WP_416342728.1">
    <property type="nucleotide sequence ID" value="NZ_JALQCY010000001.1"/>
</dbReference>
<keyword evidence="2" id="KW-1185">Reference proteome</keyword>
<dbReference type="EMBL" id="JALQCY010000001">
    <property type="protein sequence ID" value="MCK9792885.1"/>
    <property type="molecule type" value="Genomic_DNA"/>
</dbReference>
<dbReference type="Gene3D" id="3.40.50.1000">
    <property type="entry name" value="HAD superfamily/HAD-like"/>
    <property type="match status" value="1"/>
</dbReference>
<dbReference type="Gene3D" id="1.10.150.240">
    <property type="entry name" value="Putative phosphatase, domain 2"/>
    <property type="match status" value="1"/>
</dbReference>
<dbReference type="InterPro" id="IPR050155">
    <property type="entry name" value="HAD-like_hydrolase_sf"/>
</dbReference>
<organism evidence="1 2">
    <name type="scientific">Isoptericola peretonis</name>
    <dbReference type="NCBI Taxonomy" id="2918523"/>
    <lineage>
        <taxon>Bacteria</taxon>
        <taxon>Bacillati</taxon>
        <taxon>Actinomycetota</taxon>
        <taxon>Actinomycetes</taxon>
        <taxon>Micrococcales</taxon>
        <taxon>Promicromonosporaceae</taxon>
        <taxon>Isoptericola</taxon>
    </lineage>
</organism>
<protein>
    <submittedName>
        <fullName evidence="1">HAD hydrolase-like protein</fullName>
    </submittedName>
</protein>
<dbReference type="Pfam" id="PF13419">
    <property type="entry name" value="HAD_2"/>
    <property type="match status" value="1"/>
</dbReference>
<dbReference type="SFLD" id="SFLDG01129">
    <property type="entry name" value="C1.5:_HAD__Beta-PGM__Phosphata"/>
    <property type="match status" value="1"/>
</dbReference>
<name>A0ABT0J078_9MICO</name>
<evidence type="ECO:0000313" key="1">
    <source>
        <dbReference type="EMBL" id="MCK9792885.1"/>
    </source>
</evidence>
<dbReference type="Proteomes" id="UP001651050">
    <property type="component" value="Unassembled WGS sequence"/>
</dbReference>
<reference evidence="1 2" key="1">
    <citation type="submission" date="2022-02" db="EMBL/GenBank/DDBJ databases">
        <title>The car tank lid bacteriome: a reservoir of bacteria with potential in bioremediation of fuel.</title>
        <authorList>
            <person name="Vidal-Verdu A."/>
            <person name="Gomez-Martinez D."/>
            <person name="Latorre-Perez A."/>
            <person name="Pereto J."/>
            <person name="Porcar M."/>
        </authorList>
    </citation>
    <scope>NUCLEOTIDE SEQUENCE [LARGE SCALE GENOMIC DNA]</scope>
    <source>
        <strain evidence="1 2">4D.3</strain>
    </source>
</reference>
<gene>
    <name evidence="1" type="ORF">M1843_03870</name>
</gene>
<dbReference type="SUPFAM" id="SSF56784">
    <property type="entry name" value="HAD-like"/>
    <property type="match status" value="1"/>
</dbReference>
<dbReference type="SFLD" id="SFLDS00003">
    <property type="entry name" value="Haloacid_Dehalogenase"/>
    <property type="match status" value="1"/>
</dbReference>
<accession>A0ABT0J078</accession>
<dbReference type="PANTHER" id="PTHR43434">
    <property type="entry name" value="PHOSPHOGLYCOLATE PHOSPHATASE"/>
    <property type="match status" value="1"/>
</dbReference>
<dbReference type="PANTHER" id="PTHR43434:SF20">
    <property type="entry name" value="5'-NUCLEOTIDASE"/>
    <property type="match status" value="1"/>
</dbReference>
<dbReference type="InterPro" id="IPR036412">
    <property type="entry name" value="HAD-like_sf"/>
</dbReference>